<proteinExistence type="predicted"/>
<reference evidence="6" key="1">
    <citation type="submission" date="2022-08" db="EMBL/GenBank/DDBJ databases">
        <authorList>
            <person name="Kallberg Y."/>
            <person name="Tangrot J."/>
            <person name="Rosling A."/>
        </authorList>
    </citation>
    <scope>NUCLEOTIDE SEQUENCE</scope>
    <source>
        <strain evidence="6">Wild A</strain>
    </source>
</reference>
<keyword evidence="2 5" id="KW-0812">Transmembrane</keyword>
<organism evidence="6 7">
    <name type="scientific">Funneliformis geosporum</name>
    <dbReference type="NCBI Taxonomy" id="1117311"/>
    <lineage>
        <taxon>Eukaryota</taxon>
        <taxon>Fungi</taxon>
        <taxon>Fungi incertae sedis</taxon>
        <taxon>Mucoromycota</taxon>
        <taxon>Glomeromycotina</taxon>
        <taxon>Glomeromycetes</taxon>
        <taxon>Glomerales</taxon>
        <taxon>Glomeraceae</taxon>
        <taxon>Funneliformis</taxon>
    </lineage>
</organism>
<feature type="transmembrane region" description="Helical" evidence="5">
    <location>
        <begin position="52"/>
        <end position="78"/>
    </location>
</feature>
<dbReference type="AlphaFoldDB" id="A0A9W4WV04"/>
<evidence type="ECO:0000313" key="6">
    <source>
        <dbReference type="EMBL" id="CAI2187832.1"/>
    </source>
</evidence>
<evidence type="ECO:0000256" key="2">
    <source>
        <dbReference type="ARBA" id="ARBA00022692"/>
    </source>
</evidence>
<feature type="transmembrane region" description="Helical" evidence="5">
    <location>
        <begin position="99"/>
        <end position="124"/>
    </location>
</feature>
<comment type="subcellular location">
    <subcellularLocation>
        <location evidence="1">Membrane</location>
    </subcellularLocation>
</comment>
<sequence>MTRLSPRIVTFALVVLAPVCFLATAAMQQLLLVEDFVLPFLLNFFLRKDIPFVMTGIMFAWTYVITASLSVIAQAAGSRNGYDNNEPRLPIYRSSLKGALARMVAAHNVALENAPAFFTAVIIASLNKVPLKYRTSFSVIYTILRIIHTPLYVLDFDIARVIIHVMALSCTVWLFAFALVPNFEKNYSIVTEVVTLLRSVSDDATWIFD</sequence>
<keyword evidence="7" id="KW-1185">Reference proteome</keyword>
<dbReference type="Proteomes" id="UP001153678">
    <property type="component" value="Unassembled WGS sequence"/>
</dbReference>
<gene>
    <name evidence="6" type="ORF">FWILDA_LOCUS13279</name>
</gene>
<dbReference type="GO" id="GO:0016020">
    <property type="term" value="C:membrane"/>
    <property type="evidence" value="ECO:0007669"/>
    <property type="project" value="UniProtKB-SubCell"/>
</dbReference>
<evidence type="ECO:0000313" key="7">
    <source>
        <dbReference type="Proteomes" id="UP001153678"/>
    </source>
</evidence>
<protein>
    <submittedName>
        <fullName evidence="6">9491_t:CDS:1</fullName>
    </submittedName>
</protein>
<dbReference type="InterPro" id="IPR023352">
    <property type="entry name" value="MAPEG-like_dom_sf"/>
</dbReference>
<keyword evidence="3 5" id="KW-1133">Transmembrane helix</keyword>
<evidence type="ECO:0000256" key="4">
    <source>
        <dbReference type="ARBA" id="ARBA00023136"/>
    </source>
</evidence>
<keyword evidence="4 5" id="KW-0472">Membrane</keyword>
<dbReference type="OrthoDB" id="2421200at2759"/>
<dbReference type="Gene3D" id="1.20.120.550">
    <property type="entry name" value="Membrane associated eicosanoid/glutathione metabolism-like domain"/>
    <property type="match status" value="1"/>
</dbReference>
<feature type="transmembrane region" description="Helical" evidence="5">
    <location>
        <begin position="161"/>
        <end position="180"/>
    </location>
</feature>
<dbReference type="EMBL" id="CAMKVN010004833">
    <property type="protein sequence ID" value="CAI2187832.1"/>
    <property type="molecule type" value="Genomic_DNA"/>
</dbReference>
<comment type="caution">
    <text evidence="6">The sequence shown here is derived from an EMBL/GenBank/DDBJ whole genome shotgun (WGS) entry which is preliminary data.</text>
</comment>
<dbReference type="PANTHER" id="PTHR35371">
    <property type="entry name" value="INNER MEMBRANE PROTEIN"/>
    <property type="match status" value="1"/>
</dbReference>
<name>A0A9W4WV04_9GLOM</name>
<accession>A0A9W4WV04</accession>
<dbReference type="SUPFAM" id="SSF161084">
    <property type="entry name" value="MAPEG domain-like"/>
    <property type="match status" value="1"/>
</dbReference>
<evidence type="ECO:0000256" key="3">
    <source>
        <dbReference type="ARBA" id="ARBA00022989"/>
    </source>
</evidence>
<dbReference type="PANTHER" id="PTHR35371:SF1">
    <property type="entry name" value="BLR7753 PROTEIN"/>
    <property type="match status" value="1"/>
</dbReference>
<dbReference type="Pfam" id="PF01124">
    <property type="entry name" value="MAPEG"/>
    <property type="match status" value="1"/>
</dbReference>
<dbReference type="InterPro" id="IPR001129">
    <property type="entry name" value="Membr-assoc_MAPEG"/>
</dbReference>
<evidence type="ECO:0000256" key="5">
    <source>
        <dbReference type="SAM" id="Phobius"/>
    </source>
</evidence>
<evidence type="ECO:0000256" key="1">
    <source>
        <dbReference type="ARBA" id="ARBA00004370"/>
    </source>
</evidence>